<dbReference type="NCBIfam" id="TIGR04306">
    <property type="entry name" value="salvage_TenA"/>
    <property type="match status" value="1"/>
</dbReference>
<dbReference type="Proteomes" id="UP001301012">
    <property type="component" value="Unassembled WGS sequence"/>
</dbReference>
<dbReference type="InterPro" id="IPR027574">
    <property type="entry name" value="Thiaminase_II"/>
</dbReference>
<dbReference type="SUPFAM" id="SSF48613">
    <property type="entry name" value="Heme oxygenase-like"/>
    <property type="match status" value="1"/>
</dbReference>
<feature type="domain" description="Thiaminase-2/PQQC" evidence="10">
    <location>
        <begin position="12"/>
        <end position="217"/>
    </location>
</feature>
<protein>
    <recommendedName>
        <fullName evidence="6 9">Aminopyrimidine aminohydrolase</fullName>
        <ecNumber evidence="5 9">3.5.99.2</ecNumber>
    </recommendedName>
</protein>
<dbReference type="InterPro" id="IPR050967">
    <property type="entry name" value="Thiamine_Salvage_TenA"/>
</dbReference>
<sequence>MKFTDYLFEASKDIWQGYLKHPFIVEIGEGTLPKDKFKDYLVQDYLYLKEFAKVFSMGVVKAETMDEMKFFYNSIKGTMENETAIHLQYMEKLGILVKDAENLDYHLVTNSYTSYMQAISLTGSLNEIAMCTLPCTWSYYYIGKHLKEQYNDRLENNYYKEWIEMYCDEEFYKFTKEWIEYVDIACKNITEKEKNKLTEIFVKASLYEMEFWHMAYKTI</sequence>
<dbReference type="EMBL" id="JASKYM010000001">
    <property type="protein sequence ID" value="MDK2562625.1"/>
    <property type="molecule type" value="Genomic_DNA"/>
</dbReference>
<dbReference type="Pfam" id="PF03070">
    <property type="entry name" value="TENA_THI-4"/>
    <property type="match status" value="1"/>
</dbReference>
<dbReference type="Gene3D" id="1.20.910.10">
    <property type="entry name" value="Heme oxygenase-like"/>
    <property type="match status" value="1"/>
</dbReference>
<evidence type="ECO:0000256" key="7">
    <source>
        <dbReference type="ARBA" id="ARBA00022977"/>
    </source>
</evidence>
<evidence type="ECO:0000256" key="5">
    <source>
        <dbReference type="ARBA" id="ARBA00012684"/>
    </source>
</evidence>
<keyword evidence="7 9" id="KW-0784">Thiamine biosynthesis</keyword>
<dbReference type="InterPro" id="IPR016084">
    <property type="entry name" value="Haem_Oase-like_multi-hlx"/>
</dbReference>
<comment type="function">
    <text evidence="9">Catalyzes an amino-pyrimidine hydrolysis reaction at the C5' of the pyrimidine moiety of thiamine compounds, a reaction that is part of a thiamine salvage pathway.</text>
</comment>
<proteinExistence type="inferred from homology"/>
<keyword evidence="12" id="KW-1185">Reference proteome</keyword>
<comment type="pathway">
    <text evidence="2 9">Cofactor biosynthesis; thiamine diphosphate biosynthesis.</text>
</comment>
<organism evidence="11 12">
    <name type="scientific">Romboutsia sedimentorum</name>
    <dbReference type="NCBI Taxonomy" id="1368474"/>
    <lineage>
        <taxon>Bacteria</taxon>
        <taxon>Bacillati</taxon>
        <taxon>Bacillota</taxon>
        <taxon>Clostridia</taxon>
        <taxon>Peptostreptococcales</taxon>
        <taxon>Peptostreptococcaceae</taxon>
        <taxon>Romboutsia</taxon>
    </lineage>
</organism>
<dbReference type="CDD" id="cd19369">
    <property type="entry name" value="TenA_C-like"/>
    <property type="match status" value="1"/>
</dbReference>
<comment type="catalytic activity">
    <reaction evidence="1 9">
        <text>4-amino-5-aminomethyl-2-methylpyrimidine + H2O = 4-amino-5-hydroxymethyl-2-methylpyrimidine + NH4(+)</text>
        <dbReference type="Rhea" id="RHEA:31799"/>
        <dbReference type="ChEBI" id="CHEBI:15377"/>
        <dbReference type="ChEBI" id="CHEBI:16892"/>
        <dbReference type="ChEBI" id="CHEBI:28938"/>
        <dbReference type="ChEBI" id="CHEBI:63416"/>
        <dbReference type="EC" id="3.5.99.2"/>
    </reaction>
</comment>
<evidence type="ECO:0000256" key="3">
    <source>
        <dbReference type="ARBA" id="ARBA00010264"/>
    </source>
</evidence>
<dbReference type="PANTHER" id="PTHR43198:SF2">
    <property type="entry name" value="SI:CH1073-67J19.1-RELATED"/>
    <property type="match status" value="1"/>
</dbReference>
<gene>
    <name evidence="11" type="primary">tenA</name>
    <name evidence="11" type="ORF">QOZ84_03615</name>
</gene>
<evidence type="ECO:0000256" key="1">
    <source>
        <dbReference type="ARBA" id="ARBA00001881"/>
    </source>
</evidence>
<evidence type="ECO:0000256" key="4">
    <source>
        <dbReference type="ARBA" id="ARBA00011881"/>
    </source>
</evidence>
<evidence type="ECO:0000313" key="12">
    <source>
        <dbReference type="Proteomes" id="UP001301012"/>
    </source>
</evidence>
<comment type="similarity">
    <text evidence="3 9">Belongs to the TenA family.</text>
</comment>
<dbReference type="RefSeq" id="WP_284131592.1">
    <property type="nucleotide sequence ID" value="NZ_JASKYM010000001.1"/>
</dbReference>
<evidence type="ECO:0000313" key="11">
    <source>
        <dbReference type="EMBL" id="MDK2562625.1"/>
    </source>
</evidence>
<comment type="subunit">
    <text evidence="4">Homotetramer.</text>
</comment>
<accession>A0ABT7E6R7</accession>
<evidence type="ECO:0000259" key="10">
    <source>
        <dbReference type="Pfam" id="PF03070"/>
    </source>
</evidence>
<reference evidence="11 12" key="1">
    <citation type="submission" date="2023-05" db="EMBL/GenBank/DDBJ databases">
        <title>Rombocin, a short stable natural nisin variant, displays selective antimicrobial activity against Listeria monocytogenes and employs dual mode of action to kill target bacterial strains.</title>
        <authorList>
            <person name="Wambui J."/>
            <person name="Stephan R."/>
            <person name="Kuipers O.P."/>
        </authorList>
    </citation>
    <scope>NUCLEOTIDE SEQUENCE [LARGE SCALE GENOMIC DNA]</scope>
    <source>
        <strain evidence="11 12">RC002</strain>
    </source>
</reference>
<name>A0ABT7E6R7_9FIRM</name>
<comment type="caution">
    <text evidence="11">The sequence shown here is derived from an EMBL/GenBank/DDBJ whole genome shotgun (WGS) entry which is preliminary data.</text>
</comment>
<dbReference type="InterPro" id="IPR004305">
    <property type="entry name" value="Thiaminase-2/PQQC"/>
</dbReference>
<keyword evidence="9" id="KW-0378">Hydrolase</keyword>
<dbReference type="PANTHER" id="PTHR43198">
    <property type="entry name" value="BIFUNCTIONAL TH2 PROTEIN"/>
    <property type="match status" value="1"/>
</dbReference>
<evidence type="ECO:0000256" key="6">
    <source>
        <dbReference type="ARBA" id="ARBA00013647"/>
    </source>
</evidence>
<comment type="catalytic activity">
    <reaction evidence="8 9">
        <text>thiamine + H2O = 5-(2-hydroxyethyl)-4-methylthiazole + 4-amino-5-hydroxymethyl-2-methylpyrimidine + H(+)</text>
        <dbReference type="Rhea" id="RHEA:17509"/>
        <dbReference type="ChEBI" id="CHEBI:15377"/>
        <dbReference type="ChEBI" id="CHEBI:15378"/>
        <dbReference type="ChEBI" id="CHEBI:16892"/>
        <dbReference type="ChEBI" id="CHEBI:17957"/>
        <dbReference type="ChEBI" id="CHEBI:18385"/>
        <dbReference type="EC" id="3.5.99.2"/>
    </reaction>
</comment>
<evidence type="ECO:0000256" key="2">
    <source>
        <dbReference type="ARBA" id="ARBA00004948"/>
    </source>
</evidence>
<dbReference type="EC" id="3.5.99.2" evidence="5 9"/>
<evidence type="ECO:0000256" key="8">
    <source>
        <dbReference type="ARBA" id="ARBA00048337"/>
    </source>
</evidence>
<evidence type="ECO:0000256" key="9">
    <source>
        <dbReference type="RuleBase" id="RU363093"/>
    </source>
</evidence>